<dbReference type="RefSeq" id="WP_151675239.1">
    <property type="nucleotide sequence ID" value="NZ_BKCG01000010.1"/>
</dbReference>
<accession>A0A5J4J4J9</accession>
<keyword evidence="2" id="KW-1185">Reference proteome</keyword>
<evidence type="ECO:0000313" key="1">
    <source>
        <dbReference type="EMBL" id="GER60813.1"/>
    </source>
</evidence>
<dbReference type="Proteomes" id="UP000326509">
    <property type="component" value="Unassembled WGS sequence"/>
</dbReference>
<name>A0A5J4J4J9_9FLAO</name>
<dbReference type="OrthoDB" id="1446550at2"/>
<sequence length="79" mass="9009">MNPTFSKLIKVTGFLILLGASIYYTTQIVTPDRSIKPWDVSSKIIDFYEIEENSLDIVFVGSSHTFCPFDPYIFQNKPA</sequence>
<proteinExistence type="predicted"/>
<gene>
    <name evidence="1" type="ORF">ULMA_29210</name>
</gene>
<organism evidence="1 2">
    <name type="scientific">Patiriisocius marinus</name>
    <dbReference type="NCBI Taxonomy" id="1397112"/>
    <lineage>
        <taxon>Bacteria</taxon>
        <taxon>Pseudomonadati</taxon>
        <taxon>Bacteroidota</taxon>
        <taxon>Flavobacteriia</taxon>
        <taxon>Flavobacteriales</taxon>
        <taxon>Flavobacteriaceae</taxon>
        <taxon>Patiriisocius</taxon>
    </lineage>
</organism>
<evidence type="ECO:0000313" key="2">
    <source>
        <dbReference type="Proteomes" id="UP000326509"/>
    </source>
</evidence>
<dbReference type="EMBL" id="BKCG01000010">
    <property type="protein sequence ID" value="GER60813.1"/>
    <property type="molecule type" value="Genomic_DNA"/>
</dbReference>
<protein>
    <submittedName>
        <fullName evidence="1">Uncharacterized protein</fullName>
    </submittedName>
</protein>
<reference evidence="1 2" key="1">
    <citation type="submission" date="2019-08" db="EMBL/GenBank/DDBJ databases">
        <title>Draft genome sequence of Ulvibacter marinus type strain NBRC 109484.</title>
        <authorList>
            <person name="Kawano K."/>
            <person name="Ushijima N."/>
            <person name="Kihara M."/>
            <person name="Itoh H."/>
        </authorList>
    </citation>
    <scope>NUCLEOTIDE SEQUENCE [LARGE SCALE GENOMIC DNA]</scope>
    <source>
        <strain evidence="1 2">NBRC 109484</strain>
    </source>
</reference>
<dbReference type="AlphaFoldDB" id="A0A5J4J4J9"/>
<comment type="caution">
    <text evidence="1">The sequence shown here is derived from an EMBL/GenBank/DDBJ whole genome shotgun (WGS) entry which is preliminary data.</text>
</comment>